<feature type="chain" id="PRO_5046515596" description="TolB protein" evidence="2">
    <location>
        <begin position="26"/>
        <end position="310"/>
    </location>
</feature>
<dbReference type="Proteomes" id="UP001589608">
    <property type="component" value="Unassembled WGS sequence"/>
</dbReference>
<evidence type="ECO:0000256" key="1">
    <source>
        <dbReference type="ARBA" id="ARBA00009820"/>
    </source>
</evidence>
<dbReference type="Pfam" id="PF07676">
    <property type="entry name" value="PD40"/>
    <property type="match status" value="4"/>
</dbReference>
<name>A0ABV5MMK9_9ACTN</name>
<reference evidence="3 4" key="1">
    <citation type="submission" date="2024-09" db="EMBL/GenBank/DDBJ databases">
        <authorList>
            <person name="Sun Q."/>
            <person name="Mori K."/>
        </authorList>
    </citation>
    <scope>NUCLEOTIDE SEQUENCE [LARGE SCALE GENOMIC DNA]</scope>
    <source>
        <strain evidence="3 4">JCM 3307</strain>
    </source>
</reference>
<dbReference type="EMBL" id="JBHMCA010000070">
    <property type="protein sequence ID" value="MFB9450085.1"/>
    <property type="molecule type" value="Genomic_DNA"/>
</dbReference>
<evidence type="ECO:0008006" key="5">
    <source>
        <dbReference type="Google" id="ProtNLM"/>
    </source>
</evidence>
<dbReference type="SUPFAM" id="SSF82171">
    <property type="entry name" value="DPP6 N-terminal domain-like"/>
    <property type="match status" value="1"/>
</dbReference>
<proteinExistence type="inferred from homology"/>
<dbReference type="InterPro" id="IPR011659">
    <property type="entry name" value="WD40"/>
</dbReference>
<dbReference type="RefSeq" id="WP_223093332.1">
    <property type="nucleotide sequence ID" value="NZ_CP061913.1"/>
</dbReference>
<accession>A0ABV5MMK9</accession>
<evidence type="ECO:0000313" key="3">
    <source>
        <dbReference type="EMBL" id="MFB9450085.1"/>
    </source>
</evidence>
<sequence>MKRLLTMSLAAVALVAVLPAAPAAAAFPGVNGRLVFQRFDAANVLGDIYTVTAAGKGLTNVTGTPKIEDRDPAWSADGAHIALRRFGAGADELWVMDADGSGLHVLPYSGAAAAPAWSPDGTRLVYECRSGAGSDICVIDADGSNLMYLTVTAGIDEHAPVWSPDGTRIAYSSDLPAGGSNLVTLDPATLSATAVTRPVAGVYDSRPDWSPDGSQLAFSRFVVGSGTGGGIYRTPASGGGRVTLVTRPRPGSDTHHTMPAWSPDGTRIAYCDLDDDEAWGHIYTINPDGTGRVQVTAGATTDEVPDWRPI</sequence>
<comment type="similarity">
    <text evidence="1">Belongs to the TolB family.</text>
</comment>
<evidence type="ECO:0000256" key="2">
    <source>
        <dbReference type="SAM" id="SignalP"/>
    </source>
</evidence>
<organism evidence="3 4">
    <name type="scientific">Dactylosporangium vinaceum</name>
    <dbReference type="NCBI Taxonomy" id="53362"/>
    <lineage>
        <taxon>Bacteria</taxon>
        <taxon>Bacillati</taxon>
        <taxon>Actinomycetota</taxon>
        <taxon>Actinomycetes</taxon>
        <taxon>Micromonosporales</taxon>
        <taxon>Micromonosporaceae</taxon>
        <taxon>Dactylosporangium</taxon>
    </lineage>
</organism>
<comment type="caution">
    <text evidence="3">The sequence shown here is derived from an EMBL/GenBank/DDBJ whole genome shotgun (WGS) entry which is preliminary data.</text>
</comment>
<dbReference type="Gene3D" id="2.120.10.30">
    <property type="entry name" value="TolB, C-terminal domain"/>
    <property type="match status" value="3"/>
</dbReference>
<dbReference type="InterPro" id="IPR011042">
    <property type="entry name" value="6-blade_b-propeller_TolB-like"/>
</dbReference>
<keyword evidence="4" id="KW-1185">Reference proteome</keyword>
<evidence type="ECO:0000313" key="4">
    <source>
        <dbReference type="Proteomes" id="UP001589608"/>
    </source>
</evidence>
<protein>
    <recommendedName>
        <fullName evidence="5">TolB protein</fullName>
    </recommendedName>
</protein>
<dbReference type="PANTHER" id="PTHR36842:SF1">
    <property type="entry name" value="PROTEIN TOLB"/>
    <property type="match status" value="1"/>
</dbReference>
<gene>
    <name evidence="3" type="ORF">ACFFTR_43995</name>
</gene>
<keyword evidence="2" id="KW-0732">Signal</keyword>
<dbReference type="PANTHER" id="PTHR36842">
    <property type="entry name" value="PROTEIN TOLB HOMOLOG"/>
    <property type="match status" value="1"/>
</dbReference>
<feature type="signal peptide" evidence="2">
    <location>
        <begin position="1"/>
        <end position="25"/>
    </location>
</feature>